<gene>
    <name evidence="2" type="ORF">EC844_105146</name>
</gene>
<feature type="domain" description="MurNAc-LAA" evidence="1">
    <location>
        <begin position="5"/>
        <end position="91"/>
    </location>
</feature>
<dbReference type="EMBL" id="SLVJ01000005">
    <property type="protein sequence ID" value="TCM68442.1"/>
    <property type="molecule type" value="Genomic_DNA"/>
</dbReference>
<dbReference type="AlphaFoldDB" id="A0A4R1XYQ9"/>
<organism evidence="2 3">
    <name type="scientific">Acinetobacter calcoaceticus</name>
    <dbReference type="NCBI Taxonomy" id="471"/>
    <lineage>
        <taxon>Bacteria</taxon>
        <taxon>Pseudomonadati</taxon>
        <taxon>Pseudomonadota</taxon>
        <taxon>Gammaproteobacteria</taxon>
        <taxon>Moraxellales</taxon>
        <taxon>Moraxellaceae</taxon>
        <taxon>Acinetobacter</taxon>
        <taxon>Acinetobacter calcoaceticus/baumannii complex</taxon>
    </lineage>
</organism>
<evidence type="ECO:0000259" key="1">
    <source>
        <dbReference type="Pfam" id="PF01520"/>
    </source>
</evidence>
<dbReference type="Gene3D" id="3.40.630.40">
    <property type="entry name" value="Zn-dependent exopeptidases"/>
    <property type="match status" value="1"/>
</dbReference>
<dbReference type="Pfam" id="PF01520">
    <property type="entry name" value="Amidase_3"/>
    <property type="match status" value="1"/>
</dbReference>
<dbReference type="SUPFAM" id="SSF53187">
    <property type="entry name" value="Zn-dependent exopeptidases"/>
    <property type="match status" value="1"/>
</dbReference>
<evidence type="ECO:0000313" key="3">
    <source>
        <dbReference type="Proteomes" id="UP000294963"/>
    </source>
</evidence>
<proteinExistence type="predicted"/>
<protein>
    <submittedName>
        <fullName evidence="2">N-acetylmuramoyl-L-alanine amidase</fullName>
    </submittedName>
</protein>
<accession>A0A4R1XYQ9</accession>
<dbReference type="Proteomes" id="UP000294963">
    <property type="component" value="Unassembled WGS sequence"/>
</dbReference>
<dbReference type="GO" id="GO:0009253">
    <property type="term" value="P:peptidoglycan catabolic process"/>
    <property type="evidence" value="ECO:0007669"/>
    <property type="project" value="InterPro"/>
</dbReference>
<dbReference type="CDD" id="cd02696">
    <property type="entry name" value="MurNAc-LAA"/>
    <property type="match status" value="1"/>
</dbReference>
<comment type="caution">
    <text evidence="2">The sequence shown here is derived from an EMBL/GenBank/DDBJ whole genome shotgun (WGS) entry which is preliminary data.</text>
</comment>
<keyword evidence="3" id="KW-1185">Reference proteome</keyword>
<name>A0A4R1XYQ9_ACICA</name>
<reference evidence="2 3" key="1">
    <citation type="submission" date="2019-03" db="EMBL/GenBank/DDBJ databases">
        <title>Genomic analyses of the natural microbiome of Caenorhabditis elegans.</title>
        <authorList>
            <person name="Samuel B."/>
        </authorList>
    </citation>
    <scope>NUCLEOTIDE SEQUENCE [LARGE SCALE GENOMIC DNA]</scope>
    <source>
        <strain evidence="2 3">JUb89</strain>
    </source>
</reference>
<evidence type="ECO:0000313" key="2">
    <source>
        <dbReference type="EMBL" id="TCM68442.1"/>
    </source>
</evidence>
<sequence length="92" mass="9504">MNKIVTITAGHGAGDPGAVAFSRREADIALDMRNMVNHYLKARGVITCTDGDSKENKVLGQAIKLISGAAIAVEFHCNAFSTATAGGTEALA</sequence>
<dbReference type="GO" id="GO:0008745">
    <property type="term" value="F:N-acetylmuramoyl-L-alanine amidase activity"/>
    <property type="evidence" value="ECO:0007669"/>
    <property type="project" value="InterPro"/>
</dbReference>
<dbReference type="InterPro" id="IPR002508">
    <property type="entry name" value="MurNAc-LAA_cat"/>
</dbReference>